<keyword evidence="2" id="KW-1185">Reference proteome</keyword>
<dbReference type="Proteomes" id="UP000030428">
    <property type="component" value="Unassembled WGS sequence"/>
</dbReference>
<dbReference type="AlphaFoldDB" id="A0A0A6PG06"/>
<evidence type="ECO:0000313" key="1">
    <source>
        <dbReference type="EMBL" id="KHD09219.1"/>
    </source>
</evidence>
<proteinExistence type="predicted"/>
<gene>
    <name evidence="1" type="ORF">PN36_30635</name>
</gene>
<organism evidence="1 2">
    <name type="scientific">Candidatus Thiomargarita nelsonii</name>
    <dbReference type="NCBI Taxonomy" id="1003181"/>
    <lineage>
        <taxon>Bacteria</taxon>
        <taxon>Pseudomonadati</taxon>
        <taxon>Pseudomonadota</taxon>
        <taxon>Gammaproteobacteria</taxon>
        <taxon>Thiotrichales</taxon>
        <taxon>Thiotrichaceae</taxon>
        <taxon>Thiomargarita</taxon>
    </lineage>
</organism>
<sequence>MEIFEQASRLKLRFETKRGCISTEDLWDLPLSNDHGLSLDNLAKGLNRKLKEEGEESFVVPKSQESSILSLQFELVKHVIKVKIEERDAKEQALKKKAKKQKIREIIADKEDETLKNLSEDELRKMLDDL</sequence>
<dbReference type="EMBL" id="JSZA02000230">
    <property type="protein sequence ID" value="KHD09219.1"/>
    <property type="molecule type" value="Genomic_DNA"/>
</dbReference>
<name>A0A0A6PG06_9GAMM</name>
<evidence type="ECO:0000313" key="2">
    <source>
        <dbReference type="Proteomes" id="UP000030428"/>
    </source>
</evidence>
<reference evidence="1 2" key="1">
    <citation type="journal article" date="2016" name="Front. Microbiol.">
        <title>Single-Cell (Meta-)Genomics of a Dimorphic Candidatus Thiomargarita nelsonii Reveals Genomic Plasticity.</title>
        <authorList>
            <person name="Flood B.E."/>
            <person name="Fliss P."/>
            <person name="Jones D.S."/>
            <person name="Dick G.J."/>
            <person name="Jain S."/>
            <person name="Kaster A.K."/>
            <person name="Winkel M."/>
            <person name="Mussmann M."/>
            <person name="Bailey J."/>
        </authorList>
    </citation>
    <scope>NUCLEOTIDE SEQUENCE [LARGE SCALE GENOMIC DNA]</scope>
    <source>
        <strain evidence="1">Hydrate Ridge</strain>
    </source>
</reference>
<accession>A0A0A6PG06</accession>
<protein>
    <submittedName>
        <fullName evidence="1">Uncharacterized protein</fullName>
    </submittedName>
</protein>
<comment type="caution">
    <text evidence="1">The sequence shown here is derived from an EMBL/GenBank/DDBJ whole genome shotgun (WGS) entry which is preliminary data.</text>
</comment>